<dbReference type="OrthoDB" id="5442644at2"/>
<comment type="caution">
    <text evidence="3">The sequence shown here is derived from an EMBL/GenBank/DDBJ whole genome shotgun (WGS) entry which is preliminary data.</text>
</comment>
<dbReference type="RefSeq" id="WP_021132575.1">
    <property type="nucleotide sequence ID" value="NZ_AQPH01000042.1"/>
</dbReference>
<dbReference type="STRING" id="1316936.K678_11311"/>
<accession>S9S642</accession>
<dbReference type="InterPro" id="IPR035089">
    <property type="entry name" value="Phage_sheath_subtilisin"/>
</dbReference>
<name>S9S642_MAGFU</name>
<reference evidence="3 4" key="1">
    <citation type="submission" date="2013-04" db="EMBL/GenBank/DDBJ databases">
        <authorList>
            <person name="Kuznetsov B."/>
            <person name="Ivanovsky R."/>
        </authorList>
    </citation>
    <scope>NUCLEOTIDE SEQUENCE [LARGE SCALE GENOMIC DNA]</scope>
    <source>
        <strain evidence="3 4">MGU-K5</strain>
    </source>
</reference>
<evidence type="ECO:0000256" key="1">
    <source>
        <dbReference type="ARBA" id="ARBA00008005"/>
    </source>
</evidence>
<comment type="similarity">
    <text evidence="1">Belongs to the myoviridae tail sheath protein family.</text>
</comment>
<gene>
    <name evidence="3" type="ORF">K678_11311</name>
</gene>
<evidence type="ECO:0000313" key="4">
    <source>
        <dbReference type="Proteomes" id="UP000015350"/>
    </source>
</evidence>
<dbReference type="Proteomes" id="UP000015350">
    <property type="component" value="Unassembled WGS sequence"/>
</dbReference>
<organism evidence="3 4">
    <name type="scientific">Magnetospirillum fulvum MGU-K5</name>
    <dbReference type="NCBI Taxonomy" id="1316936"/>
    <lineage>
        <taxon>Bacteria</taxon>
        <taxon>Pseudomonadati</taxon>
        <taxon>Pseudomonadota</taxon>
        <taxon>Alphaproteobacteria</taxon>
        <taxon>Rhodospirillales</taxon>
        <taxon>Rhodospirillaceae</taxon>
        <taxon>Magnetospirillum</taxon>
    </lineage>
</organism>
<sequence>MAETTLSSGAFDEIAADERTSGVKIEVKGVPGYQSDTQSAVIVAQMLAGTAVAGVPMRVEGDGSAAAALFGRGSHSHRMVMAFRRGNSTTPIDVIGLSDNPAGVAATKSILIAGTATAAGQINLYVGLDRVQIGVGIGDTAATLATALAAAINAETNLIVAAQTSATAGEVKITCRHKGEIGNETKLSINLLGDLGGESTPAGIAVTGLGFLTGGSANPDQTAAIAAVQNRDYYYYVLGGWSDTATLSAWSPELEAMWSPERELWGRIGITARRGTLSQLKTFGSARNDRFITCSGVFGTVGPIYETAARLAAKAARSLANHPARPLHELMLTGERAPEKQDIFSARDRKDLLWSGIATVKEGPAQTMVIDRMITLYQRNASGDRDDTWLDITTPATVGLIVNTIKRLVYDRFIATRCILVDDETAEVVDTAIPCTCPKKIKATIFAHYSVLKTAGLVENEAAFRKLFQVGRDPNNPTRINMIYTPDIANPLITFAAQIKFSLQWPSDLVDAA</sequence>
<dbReference type="EMBL" id="AQPH01000042">
    <property type="protein sequence ID" value="EPY01382.1"/>
    <property type="molecule type" value="Genomic_DNA"/>
</dbReference>
<evidence type="ECO:0000259" key="2">
    <source>
        <dbReference type="Pfam" id="PF04984"/>
    </source>
</evidence>
<evidence type="ECO:0000313" key="3">
    <source>
        <dbReference type="EMBL" id="EPY01382.1"/>
    </source>
</evidence>
<dbReference type="Pfam" id="PF04984">
    <property type="entry name" value="Phage_sheath_1"/>
    <property type="match status" value="1"/>
</dbReference>
<feature type="domain" description="Tail sheath protein subtilisin-like" evidence="2">
    <location>
        <begin position="214"/>
        <end position="376"/>
    </location>
</feature>
<protein>
    <submittedName>
        <fullName evidence="3">Phage tail sheath protein</fullName>
    </submittedName>
</protein>
<dbReference type="AlphaFoldDB" id="S9S642"/>
<dbReference type="eggNOG" id="COG4386">
    <property type="taxonomic scope" value="Bacteria"/>
</dbReference>
<proteinExistence type="inferred from homology"/>